<dbReference type="PATRIC" id="fig|1360.105.peg.195"/>
<dbReference type="Proteomes" id="UP000053058">
    <property type="component" value="Unassembled WGS sequence"/>
</dbReference>
<comment type="caution">
    <text evidence="1">The sequence shown here is derived from an EMBL/GenBank/DDBJ whole genome shotgun (WGS) entry which is preliminary data.</text>
</comment>
<evidence type="ECO:0000313" key="1">
    <source>
        <dbReference type="EMBL" id="KSU02912.1"/>
    </source>
</evidence>
<organism evidence="1 2">
    <name type="scientific">Lactococcus lactis subsp. lactis</name>
    <name type="common">Streptococcus lactis</name>
    <dbReference type="NCBI Taxonomy" id="1360"/>
    <lineage>
        <taxon>Bacteria</taxon>
        <taxon>Bacillati</taxon>
        <taxon>Bacillota</taxon>
        <taxon>Bacilli</taxon>
        <taxon>Lactobacillales</taxon>
        <taxon>Streptococcaceae</taxon>
        <taxon>Lactococcus</taxon>
    </lineage>
</organism>
<dbReference type="RefSeq" id="WP_058220010.1">
    <property type="nucleotide sequence ID" value="NZ_LKLN01000076.1"/>
</dbReference>
<dbReference type="EMBL" id="LKLN01000076">
    <property type="protein sequence ID" value="KSU02912.1"/>
    <property type="molecule type" value="Genomic_DNA"/>
</dbReference>
<sequence>MVYDDITKKIGVGNCILNLKNISDSEVNELIESLKFPKKILGLQEACQRVAELFQILFDSEIIDEDNDVLKM</sequence>
<gene>
    <name evidence="1" type="ORF">KF282_2116</name>
</gene>
<name>A0A0V8CNM7_LACLL</name>
<proteinExistence type="predicted"/>
<reference evidence="2" key="1">
    <citation type="submission" date="2015-10" db="EMBL/GenBank/DDBJ databases">
        <title>Draft Genome Sequences of 11 Lactococcus lactis subspecies cremoris strains.</title>
        <authorList>
            <person name="Wels M."/>
            <person name="Backus L."/>
            <person name="Boekhorst J."/>
            <person name="Dijkstra A."/>
            <person name="Beerthuizen M."/>
            <person name="Kelly W."/>
            <person name="Siezen R."/>
            <person name="Bachmann H."/>
            <person name="Van Hijum S."/>
        </authorList>
    </citation>
    <scope>NUCLEOTIDE SEQUENCE [LARGE SCALE GENOMIC DNA]</scope>
    <source>
        <strain evidence="2">KF282</strain>
    </source>
</reference>
<evidence type="ECO:0000313" key="2">
    <source>
        <dbReference type="Proteomes" id="UP000053058"/>
    </source>
</evidence>
<dbReference type="AlphaFoldDB" id="A0A0V8CNM7"/>
<accession>A0A0V8CNM7</accession>
<protein>
    <submittedName>
        <fullName evidence="1">Uncharacterized protein</fullName>
    </submittedName>
</protein>